<dbReference type="InterPro" id="IPR042095">
    <property type="entry name" value="SUMF_sf"/>
</dbReference>
<gene>
    <name evidence="2" type="primary">pkn1_8</name>
    <name evidence="2" type="ORF">MBHS_02844</name>
</gene>
<dbReference type="AlphaFoldDB" id="A0A1H6FA65"/>
<keyword evidence="3" id="KW-1185">Reference proteome</keyword>
<dbReference type="Pfam" id="PF00805">
    <property type="entry name" value="Pentapeptide"/>
    <property type="match status" value="2"/>
</dbReference>
<dbReference type="InterPro" id="IPR016187">
    <property type="entry name" value="CTDL_fold"/>
</dbReference>
<accession>A0A1H6FA65</accession>
<dbReference type="OrthoDB" id="9768004at2"/>
<dbReference type="RefSeq" id="WP_103920697.1">
    <property type="nucleotide sequence ID" value="NZ_FMSV02000512.1"/>
</dbReference>
<dbReference type="SUPFAM" id="SSF56436">
    <property type="entry name" value="C-type lectin-like"/>
    <property type="match status" value="1"/>
</dbReference>
<dbReference type="SUPFAM" id="SSF141571">
    <property type="entry name" value="Pentapeptide repeat-like"/>
    <property type="match status" value="1"/>
</dbReference>
<dbReference type="PANTHER" id="PTHR23150">
    <property type="entry name" value="SULFATASE MODIFYING FACTOR 1, 2"/>
    <property type="match status" value="1"/>
</dbReference>
<feature type="domain" description="Sulfatase-modifying factor enzyme-like" evidence="1">
    <location>
        <begin position="509"/>
        <end position="728"/>
    </location>
</feature>
<keyword evidence="2" id="KW-0808">Transferase</keyword>
<evidence type="ECO:0000259" key="1">
    <source>
        <dbReference type="Pfam" id="PF03781"/>
    </source>
</evidence>
<name>A0A1H6FA65_9GAMM</name>
<dbReference type="InterPro" id="IPR001646">
    <property type="entry name" value="5peptide_repeat"/>
</dbReference>
<protein>
    <submittedName>
        <fullName evidence="2">Serine/threonine-protein kinase pkn1</fullName>
        <ecNumber evidence="2">2.7.11.1</ecNumber>
    </submittedName>
</protein>
<dbReference type="Gene3D" id="2.160.20.80">
    <property type="entry name" value="E3 ubiquitin-protein ligase SopA"/>
    <property type="match status" value="1"/>
</dbReference>
<dbReference type="Gene3D" id="3.90.1580.10">
    <property type="entry name" value="paralog of FGE (formylglycine-generating enzyme)"/>
    <property type="match status" value="1"/>
</dbReference>
<sequence>MAFLGLEWVTLPFATDSIKKLLQQWREIRVRRKLEIDALAVDFDDPEKLLNYYIEPDCQHYNVAEDDEDGDPESTLRAPAIKHLQRFFVQKPKANDNDGRKQMFVLSDAGMGKTSLLLMLKFRQLTQFGWPDNYQCELFKLGTDTLKKIKAIKAQRSTVLLLDALDEDPNAWDNNLHARLLELLDASQYFHRVVISCRTQFFPDAKIDFRQGNNRFIKIGGRHCPVIFLSLFDDFQVMEYLDKLDFPTEKRKKAETILEQMCSLRFRPMLLSHIEDLLESQRQQWNVYTIYEELLSRWLNRERRKLYKKFKKIPSCDELLLVCVRMAEYMQRKTEDNRLLSNGELKGLIRSDNNTEWLEKFDLGGRSLLNLNSASQYRFSHYSIQEFLLAYGIINHKFGQAEKRLHCSAEMLDFLRAGCQSDKRLYQTFRQYALTDLNLKGEDFKQADLSAVCFHGANLEKAKLAGATLDKADLRYSNLCHSQFQQAILTDTRLDFALFREPLKSGEDGPQMVFLPAGSFQMGSENDESEQPVHEVNLHTFAIARYAVTFAQYDAFCLATRRKRPRDEGWGREQRPVINVTHEDAMAYCAWLTAQTGQSYTLPSEAQWEYACRAGSDMAYCFGDDEQQLKDYAWYADNADGQTHPVGEKQPNAWGLYDMHGNVWEWCLDRWHDSYKDAPVDGLAWEAGQDNDRLLRGGSWSGYSHYCRSASRYYYDCRGNLSGFRVVRLVAPRT</sequence>
<organism evidence="2 3">
    <name type="scientific">Candidatus Venteria ishoeyi</name>
    <dbReference type="NCBI Taxonomy" id="1899563"/>
    <lineage>
        <taxon>Bacteria</taxon>
        <taxon>Pseudomonadati</taxon>
        <taxon>Pseudomonadota</taxon>
        <taxon>Gammaproteobacteria</taxon>
        <taxon>Thiotrichales</taxon>
        <taxon>Thiotrichaceae</taxon>
        <taxon>Venteria</taxon>
    </lineage>
</organism>
<dbReference type="Pfam" id="PF03781">
    <property type="entry name" value="FGE-sulfatase"/>
    <property type="match status" value="1"/>
</dbReference>
<dbReference type="Proteomes" id="UP000236724">
    <property type="component" value="Unassembled WGS sequence"/>
</dbReference>
<dbReference type="EMBL" id="FMSV02000512">
    <property type="protein sequence ID" value="SEH06978.1"/>
    <property type="molecule type" value="Genomic_DNA"/>
</dbReference>
<evidence type="ECO:0000313" key="2">
    <source>
        <dbReference type="EMBL" id="SEH06978.1"/>
    </source>
</evidence>
<dbReference type="GO" id="GO:0120147">
    <property type="term" value="F:formylglycine-generating oxidase activity"/>
    <property type="evidence" value="ECO:0007669"/>
    <property type="project" value="TreeGrafter"/>
</dbReference>
<dbReference type="GO" id="GO:0004674">
    <property type="term" value="F:protein serine/threonine kinase activity"/>
    <property type="evidence" value="ECO:0007669"/>
    <property type="project" value="UniProtKB-EC"/>
</dbReference>
<dbReference type="EC" id="2.7.11.1" evidence="2"/>
<proteinExistence type="predicted"/>
<reference evidence="2 3" key="1">
    <citation type="submission" date="2016-10" db="EMBL/GenBank/DDBJ databases">
        <authorList>
            <person name="de Groot N.N."/>
        </authorList>
    </citation>
    <scope>NUCLEOTIDE SEQUENCE [LARGE SCALE GENOMIC DNA]</scope>
    <source>
        <strain evidence="2">MBHS1</strain>
    </source>
</reference>
<dbReference type="PANTHER" id="PTHR23150:SF35">
    <property type="entry name" value="BLL6746 PROTEIN"/>
    <property type="match status" value="1"/>
</dbReference>
<evidence type="ECO:0000313" key="3">
    <source>
        <dbReference type="Proteomes" id="UP000236724"/>
    </source>
</evidence>
<keyword evidence="2" id="KW-0418">Kinase</keyword>
<dbReference type="InterPro" id="IPR051043">
    <property type="entry name" value="Sulfatase_Mod_Factor_Kinase"/>
</dbReference>
<dbReference type="InterPro" id="IPR005532">
    <property type="entry name" value="SUMF_dom"/>
</dbReference>